<dbReference type="GO" id="GO:0003676">
    <property type="term" value="F:nucleic acid binding"/>
    <property type="evidence" value="ECO:0007669"/>
    <property type="project" value="InterPro"/>
</dbReference>
<feature type="non-terminal residue" evidence="2">
    <location>
        <position position="71"/>
    </location>
</feature>
<sequence length="71" mass="8212">GLGRILIHTDHHLEVVQEIKRNSSTNSISARVRRIQKLLQYKEFWVVRHIRKEANHVVNSIAKMASVDVEG</sequence>
<dbReference type="EMBL" id="JABEZX010000003">
    <property type="protein sequence ID" value="MBA0551727.1"/>
    <property type="molecule type" value="Genomic_DNA"/>
</dbReference>
<organism evidence="2 3">
    <name type="scientific">Gossypium lobatum</name>
    <dbReference type="NCBI Taxonomy" id="34289"/>
    <lineage>
        <taxon>Eukaryota</taxon>
        <taxon>Viridiplantae</taxon>
        <taxon>Streptophyta</taxon>
        <taxon>Embryophyta</taxon>
        <taxon>Tracheophyta</taxon>
        <taxon>Spermatophyta</taxon>
        <taxon>Magnoliopsida</taxon>
        <taxon>eudicotyledons</taxon>
        <taxon>Gunneridae</taxon>
        <taxon>Pentapetalae</taxon>
        <taxon>rosids</taxon>
        <taxon>malvids</taxon>
        <taxon>Malvales</taxon>
        <taxon>Malvaceae</taxon>
        <taxon>Malvoideae</taxon>
        <taxon>Gossypium</taxon>
    </lineage>
</organism>
<gene>
    <name evidence="2" type="ORF">Golob_022597</name>
</gene>
<name>A0A7J8LGY2_9ROSI</name>
<dbReference type="InterPro" id="IPR002156">
    <property type="entry name" value="RNaseH_domain"/>
</dbReference>
<dbReference type="Pfam" id="PF13456">
    <property type="entry name" value="RVT_3"/>
    <property type="match status" value="1"/>
</dbReference>
<feature type="domain" description="RNase H type-1" evidence="1">
    <location>
        <begin position="4"/>
        <end position="65"/>
    </location>
</feature>
<evidence type="ECO:0000259" key="1">
    <source>
        <dbReference type="Pfam" id="PF13456"/>
    </source>
</evidence>
<evidence type="ECO:0000313" key="3">
    <source>
        <dbReference type="Proteomes" id="UP000593572"/>
    </source>
</evidence>
<comment type="caution">
    <text evidence="2">The sequence shown here is derived from an EMBL/GenBank/DDBJ whole genome shotgun (WGS) entry which is preliminary data.</text>
</comment>
<reference evidence="2 3" key="1">
    <citation type="journal article" date="2019" name="Genome Biol. Evol.">
        <title>Insights into the evolution of the New World diploid cottons (Gossypium, subgenus Houzingenia) based on genome sequencing.</title>
        <authorList>
            <person name="Grover C.E."/>
            <person name="Arick M.A. 2nd"/>
            <person name="Thrash A."/>
            <person name="Conover J.L."/>
            <person name="Sanders W.S."/>
            <person name="Peterson D.G."/>
            <person name="Frelichowski J.E."/>
            <person name="Scheffler J.A."/>
            <person name="Scheffler B.E."/>
            <person name="Wendel J.F."/>
        </authorList>
    </citation>
    <scope>NUCLEOTIDE SEQUENCE [LARGE SCALE GENOMIC DNA]</scope>
    <source>
        <strain evidence="2">157</strain>
        <tissue evidence="2">Leaf</tissue>
    </source>
</reference>
<accession>A0A7J8LGY2</accession>
<dbReference type="AlphaFoldDB" id="A0A7J8LGY2"/>
<evidence type="ECO:0000313" key="2">
    <source>
        <dbReference type="EMBL" id="MBA0551727.1"/>
    </source>
</evidence>
<proteinExistence type="predicted"/>
<keyword evidence="3" id="KW-1185">Reference proteome</keyword>
<dbReference type="Proteomes" id="UP000593572">
    <property type="component" value="Unassembled WGS sequence"/>
</dbReference>
<dbReference type="GO" id="GO:0004523">
    <property type="term" value="F:RNA-DNA hybrid ribonuclease activity"/>
    <property type="evidence" value="ECO:0007669"/>
    <property type="project" value="InterPro"/>
</dbReference>
<feature type="non-terminal residue" evidence="2">
    <location>
        <position position="1"/>
    </location>
</feature>
<protein>
    <recommendedName>
        <fullName evidence="1">RNase H type-1 domain-containing protein</fullName>
    </recommendedName>
</protein>